<keyword evidence="2" id="KW-1185">Reference proteome</keyword>
<name>A0ABD5Q8X5_9EURY</name>
<dbReference type="Proteomes" id="UP001595945">
    <property type="component" value="Unassembled WGS sequence"/>
</dbReference>
<dbReference type="RefSeq" id="WP_254270577.1">
    <property type="nucleotide sequence ID" value="NZ_CP100402.1"/>
</dbReference>
<dbReference type="GeneID" id="73047664"/>
<dbReference type="EMBL" id="JBHSHT010000005">
    <property type="protein sequence ID" value="MFC4827110.1"/>
    <property type="molecule type" value="Genomic_DNA"/>
</dbReference>
<sequence>MTQAIEEFGPDLTEAIPETFDVCDDCGTPTIQLSSHTCPDPDTVDDPTRADLDARINNDPYPAQETVLVIQTTGQRSYAYHETDHDENPLCPVDHDGLTQLARTEAQSQRYAPCQFCHRIRRANEEVTGQ</sequence>
<evidence type="ECO:0000313" key="1">
    <source>
        <dbReference type="EMBL" id="MFC4827110.1"/>
    </source>
</evidence>
<organism evidence="1 2">
    <name type="scientific">Halorussus aquaticus</name>
    <dbReference type="NCBI Taxonomy" id="2953748"/>
    <lineage>
        <taxon>Archaea</taxon>
        <taxon>Methanobacteriati</taxon>
        <taxon>Methanobacteriota</taxon>
        <taxon>Stenosarchaea group</taxon>
        <taxon>Halobacteria</taxon>
        <taxon>Halobacteriales</taxon>
        <taxon>Haladaptataceae</taxon>
        <taxon>Halorussus</taxon>
    </lineage>
</organism>
<protein>
    <submittedName>
        <fullName evidence="1">Uncharacterized protein</fullName>
    </submittedName>
</protein>
<accession>A0ABD5Q8X5</accession>
<comment type="caution">
    <text evidence="1">The sequence shown here is derived from an EMBL/GenBank/DDBJ whole genome shotgun (WGS) entry which is preliminary data.</text>
</comment>
<proteinExistence type="predicted"/>
<evidence type="ECO:0000313" key="2">
    <source>
        <dbReference type="Proteomes" id="UP001595945"/>
    </source>
</evidence>
<gene>
    <name evidence="1" type="ORF">ACFO9K_22980</name>
</gene>
<reference evidence="1 2" key="1">
    <citation type="journal article" date="2019" name="Int. J. Syst. Evol. Microbiol.">
        <title>The Global Catalogue of Microorganisms (GCM) 10K type strain sequencing project: providing services to taxonomists for standard genome sequencing and annotation.</title>
        <authorList>
            <consortium name="The Broad Institute Genomics Platform"/>
            <consortium name="The Broad Institute Genome Sequencing Center for Infectious Disease"/>
            <person name="Wu L."/>
            <person name="Ma J."/>
        </authorList>
    </citation>
    <scope>NUCLEOTIDE SEQUENCE [LARGE SCALE GENOMIC DNA]</scope>
    <source>
        <strain evidence="1 2">XZYJ18</strain>
    </source>
</reference>
<dbReference type="AlphaFoldDB" id="A0ABD5Q8X5"/>